<comment type="pathway">
    <text evidence="1 5">Pyrimidine metabolism; UMP biosynthesis via salvage pathway; UMP from uridine: step 1/1.</text>
</comment>
<comment type="caution">
    <text evidence="7">The sequence shown here is derived from an EMBL/GenBank/DDBJ whole genome shotgun (WGS) entry which is preliminary data.</text>
</comment>
<evidence type="ECO:0000256" key="4">
    <source>
        <dbReference type="ARBA" id="ARBA00022777"/>
    </source>
</evidence>
<sequence>MKTTILAITGASASGKTLLTATIFEELAQELGSDQISFISEDAYYRNQDHLEMAVREKTNYDHPEAFEHDLLIEHLRDLKLGKAVEMPQYCYKTHTRLKETTPVQPAQVILIEGIMLLTHPELYSEFDIKVFMDTPPEICLVRRLERDIKQRGRSFDSVIKQYLTTVRPMYQAFIAPSKQVADLIVTNGGKNRIAIDVLKAQIKQLLLN</sequence>
<dbReference type="UniPathway" id="UPA00574">
    <property type="reaction ID" value="UER00637"/>
</dbReference>
<dbReference type="RefSeq" id="WP_155696266.1">
    <property type="nucleotide sequence ID" value="NZ_BAAAFQ010000007.1"/>
</dbReference>
<dbReference type="NCBIfam" id="NF004018">
    <property type="entry name" value="PRK05480.1"/>
    <property type="match status" value="1"/>
</dbReference>
<dbReference type="GO" id="GO:0005737">
    <property type="term" value="C:cytoplasm"/>
    <property type="evidence" value="ECO:0007669"/>
    <property type="project" value="UniProtKB-SubCell"/>
</dbReference>
<protein>
    <recommendedName>
        <fullName evidence="5">Uridine kinase</fullName>
        <ecNumber evidence="5">2.7.1.48</ecNumber>
    </recommendedName>
</protein>
<keyword evidence="4 5" id="KW-0418">Kinase</keyword>
<comment type="pathway">
    <text evidence="5">Pyrimidine metabolism; CTP biosynthesis via salvage pathway; CTP from cytidine: step 1/3.</text>
</comment>
<dbReference type="Gene3D" id="3.40.50.300">
    <property type="entry name" value="P-loop containing nucleotide triphosphate hydrolases"/>
    <property type="match status" value="1"/>
</dbReference>
<evidence type="ECO:0000256" key="5">
    <source>
        <dbReference type="RuleBase" id="RU003825"/>
    </source>
</evidence>
<evidence type="ECO:0000256" key="3">
    <source>
        <dbReference type="ARBA" id="ARBA00022741"/>
    </source>
</evidence>
<dbReference type="NCBIfam" id="TIGR00235">
    <property type="entry name" value="udk"/>
    <property type="match status" value="1"/>
</dbReference>
<dbReference type="GO" id="GO:0004849">
    <property type="term" value="F:uridine kinase activity"/>
    <property type="evidence" value="ECO:0007669"/>
    <property type="project" value="UniProtKB-EC"/>
</dbReference>
<evidence type="ECO:0000313" key="7">
    <source>
        <dbReference type="EMBL" id="MUH73071.1"/>
    </source>
</evidence>
<comment type="catalytic activity">
    <reaction evidence="5">
        <text>uridine + ATP = UMP + ADP + H(+)</text>
        <dbReference type="Rhea" id="RHEA:16825"/>
        <dbReference type="ChEBI" id="CHEBI:15378"/>
        <dbReference type="ChEBI" id="CHEBI:16704"/>
        <dbReference type="ChEBI" id="CHEBI:30616"/>
        <dbReference type="ChEBI" id="CHEBI:57865"/>
        <dbReference type="ChEBI" id="CHEBI:456216"/>
        <dbReference type="EC" id="2.7.1.48"/>
    </reaction>
</comment>
<gene>
    <name evidence="7" type="ORF">GNP35_11615</name>
</gene>
<dbReference type="EC" id="2.7.1.48" evidence="5"/>
<dbReference type="PRINTS" id="PR00988">
    <property type="entry name" value="URIDINKINASE"/>
</dbReference>
<dbReference type="SUPFAM" id="SSF52540">
    <property type="entry name" value="P-loop containing nucleoside triphosphate hydrolases"/>
    <property type="match status" value="1"/>
</dbReference>
<name>A0A6N8FFN2_9GAMM</name>
<dbReference type="InterPro" id="IPR006083">
    <property type="entry name" value="PRK/URK"/>
</dbReference>
<dbReference type="GO" id="GO:0044211">
    <property type="term" value="P:CTP salvage"/>
    <property type="evidence" value="ECO:0007669"/>
    <property type="project" value="UniProtKB-UniPathway"/>
</dbReference>
<dbReference type="PANTHER" id="PTHR10285">
    <property type="entry name" value="URIDINE KINASE"/>
    <property type="match status" value="1"/>
</dbReference>
<reference evidence="7 8" key="1">
    <citation type="submission" date="2019-11" db="EMBL/GenBank/DDBJ databases">
        <title>P. haliotis isolates from Z. marina roots.</title>
        <authorList>
            <person name="Cohen M."/>
            <person name="Jospin G."/>
            <person name="Eisen J.A."/>
            <person name="Coil D.A."/>
        </authorList>
    </citation>
    <scope>NUCLEOTIDE SEQUENCE [LARGE SCALE GENOMIC DNA]</scope>
    <source>
        <strain evidence="7 8">UCD-MCMsp1aY</strain>
    </source>
</reference>
<proteinExistence type="inferred from homology"/>
<keyword evidence="8" id="KW-1185">Reference proteome</keyword>
<dbReference type="AlphaFoldDB" id="A0A6N8FFN2"/>
<comment type="subcellular location">
    <subcellularLocation>
        <location evidence="5">Cytoplasm</location>
    </subcellularLocation>
</comment>
<organism evidence="7 8">
    <name type="scientific">Psychrosphaera haliotis</name>
    <dbReference type="NCBI Taxonomy" id="555083"/>
    <lineage>
        <taxon>Bacteria</taxon>
        <taxon>Pseudomonadati</taxon>
        <taxon>Pseudomonadota</taxon>
        <taxon>Gammaproteobacteria</taxon>
        <taxon>Alteromonadales</taxon>
        <taxon>Pseudoalteromonadaceae</taxon>
        <taxon>Psychrosphaera</taxon>
    </lineage>
</organism>
<comment type="catalytic activity">
    <reaction evidence="5">
        <text>cytidine + ATP = CMP + ADP + H(+)</text>
        <dbReference type="Rhea" id="RHEA:24674"/>
        <dbReference type="ChEBI" id="CHEBI:15378"/>
        <dbReference type="ChEBI" id="CHEBI:17562"/>
        <dbReference type="ChEBI" id="CHEBI:30616"/>
        <dbReference type="ChEBI" id="CHEBI:60377"/>
        <dbReference type="ChEBI" id="CHEBI:456216"/>
        <dbReference type="EC" id="2.7.1.48"/>
    </reaction>
</comment>
<dbReference type="Proteomes" id="UP000439994">
    <property type="component" value="Unassembled WGS sequence"/>
</dbReference>
<keyword evidence="5" id="KW-0963">Cytoplasm</keyword>
<accession>A0A6N8FFN2</accession>
<dbReference type="InterPro" id="IPR027417">
    <property type="entry name" value="P-loop_NTPase"/>
</dbReference>
<dbReference type="CDD" id="cd02023">
    <property type="entry name" value="UMPK"/>
    <property type="match status" value="1"/>
</dbReference>
<keyword evidence="2 5" id="KW-0808">Transferase</keyword>
<dbReference type="InterPro" id="IPR000764">
    <property type="entry name" value="Uridine_kinase-like"/>
</dbReference>
<dbReference type="GO" id="GO:0044206">
    <property type="term" value="P:UMP salvage"/>
    <property type="evidence" value="ECO:0007669"/>
    <property type="project" value="UniProtKB-UniPathway"/>
</dbReference>
<keyword evidence="5" id="KW-0067">ATP-binding</keyword>
<evidence type="ECO:0000256" key="2">
    <source>
        <dbReference type="ARBA" id="ARBA00022679"/>
    </source>
</evidence>
<dbReference type="OrthoDB" id="9777642at2"/>
<evidence type="ECO:0000259" key="6">
    <source>
        <dbReference type="Pfam" id="PF00485"/>
    </source>
</evidence>
<feature type="domain" description="Phosphoribulokinase/uridine kinase" evidence="6">
    <location>
        <begin position="5"/>
        <end position="194"/>
    </location>
</feature>
<dbReference type="EMBL" id="WOCD01000005">
    <property type="protein sequence ID" value="MUH73071.1"/>
    <property type="molecule type" value="Genomic_DNA"/>
</dbReference>
<dbReference type="UniPathway" id="UPA00579">
    <property type="reaction ID" value="UER00640"/>
</dbReference>
<dbReference type="GO" id="GO:0005524">
    <property type="term" value="F:ATP binding"/>
    <property type="evidence" value="ECO:0007669"/>
    <property type="project" value="UniProtKB-KW"/>
</dbReference>
<evidence type="ECO:0000313" key="8">
    <source>
        <dbReference type="Proteomes" id="UP000439994"/>
    </source>
</evidence>
<comment type="similarity">
    <text evidence="5">Belongs to the uridine kinase family.</text>
</comment>
<dbReference type="Pfam" id="PF00485">
    <property type="entry name" value="PRK"/>
    <property type="match status" value="1"/>
</dbReference>
<evidence type="ECO:0000256" key="1">
    <source>
        <dbReference type="ARBA" id="ARBA00004690"/>
    </source>
</evidence>
<keyword evidence="3 5" id="KW-0547">Nucleotide-binding</keyword>